<protein>
    <submittedName>
        <fullName evidence="1">Uncharacterized protein</fullName>
    </submittedName>
</protein>
<dbReference type="InterPro" id="IPR021986">
    <property type="entry name" value="Spherulin4"/>
</dbReference>
<proteinExistence type="predicted"/>
<dbReference type="PANTHER" id="PTHR35040">
    <property type="match status" value="1"/>
</dbReference>
<dbReference type="OrthoDB" id="5342184at2759"/>
<dbReference type="Proteomes" id="UP000799757">
    <property type="component" value="Unassembled WGS sequence"/>
</dbReference>
<gene>
    <name evidence="1" type="ORF">K505DRAFT_385480</name>
</gene>
<keyword evidence="2" id="KW-1185">Reference proteome</keyword>
<dbReference type="AlphaFoldDB" id="A0A6A6XAT3"/>
<dbReference type="Pfam" id="PF12138">
    <property type="entry name" value="Spherulin4"/>
    <property type="match status" value="1"/>
</dbReference>
<dbReference type="EMBL" id="MU001925">
    <property type="protein sequence ID" value="KAF2793488.1"/>
    <property type="molecule type" value="Genomic_DNA"/>
</dbReference>
<reference evidence="1" key="1">
    <citation type="journal article" date="2020" name="Stud. Mycol.">
        <title>101 Dothideomycetes genomes: a test case for predicting lifestyles and emergence of pathogens.</title>
        <authorList>
            <person name="Haridas S."/>
            <person name="Albert R."/>
            <person name="Binder M."/>
            <person name="Bloem J."/>
            <person name="Labutti K."/>
            <person name="Salamov A."/>
            <person name="Andreopoulos B."/>
            <person name="Baker S."/>
            <person name="Barry K."/>
            <person name="Bills G."/>
            <person name="Bluhm B."/>
            <person name="Cannon C."/>
            <person name="Castanera R."/>
            <person name="Culley D."/>
            <person name="Daum C."/>
            <person name="Ezra D."/>
            <person name="Gonzalez J."/>
            <person name="Henrissat B."/>
            <person name="Kuo A."/>
            <person name="Liang C."/>
            <person name="Lipzen A."/>
            <person name="Lutzoni F."/>
            <person name="Magnuson J."/>
            <person name="Mondo S."/>
            <person name="Nolan M."/>
            <person name="Ohm R."/>
            <person name="Pangilinan J."/>
            <person name="Park H.-J."/>
            <person name="Ramirez L."/>
            <person name="Alfaro M."/>
            <person name="Sun H."/>
            <person name="Tritt A."/>
            <person name="Yoshinaga Y."/>
            <person name="Zwiers L.-H."/>
            <person name="Turgeon B."/>
            <person name="Goodwin S."/>
            <person name="Spatafora J."/>
            <person name="Crous P."/>
            <person name="Grigoriev I."/>
        </authorList>
    </citation>
    <scope>NUCLEOTIDE SEQUENCE</scope>
    <source>
        <strain evidence="1">CBS 109.77</strain>
    </source>
</reference>
<dbReference type="PANTHER" id="PTHR35040:SF7">
    <property type="entry name" value="FIBRONECTIN TYPE-III DOMAIN-CONTAINING PROTEIN-RELATED"/>
    <property type="match status" value="1"/>
</dbReference>
<evidence type="ECO:0000313" key="1">
    <source>
        <dbReference type="EMBL" id="KAF2793488.1"/>
    </source>
</evidence>
<accession>A0A6A6XAT3</accession>
<evidence type="ECO:0000313" key="2">
    <source>
        <dbReference type="Proteomes" id="UP000799757"/>
    </source>
</evidence>
<name>A0A6A6XAT3_9PLEO</name>
<sequence>MIGTVILPLYVYPSAGAWEPVYEMASSYPRVHFTAIVNPHSGPGEGALPNDVYTQAIQTLNSLDNVRTIGYVATTWCTKNVSSVLNEIAVYTGWGASDPSLAMNGIFFDETPTHYTPEYVSYLQKISQAVHTNRGLKEGFVGKRTFLISALGVL</sequence>
<organism evidence="1 2">
    <name type="scientific">Melanomma pulvis-pyrius CBS 109.77</name>
    <dbReference type="NCBI Taxonomy" id="1314802"/>
    <lineage>
        <taxon>Eukaryota</taxon>
        <taxon>Fungi</taxon>
        <taxon>Dikarya</taxon>
        <taxon>Ascomycota</taxon>
        <taxon>Pezizomycotina</taxon>
        <taxon>Dothideomycetes</taxon>
        <taxon>Pleosporomycetidae</taxon>
        <taxon>Pleosporales</taxon>
        <taxon>Melanommataceae</taxon>
        <taxon>Melanomma</taxon>
    </lineage>
</organism>